<name>A0ACB9R9N9_9MYRT</name>
<dbReference type="Proteomes" id="UP001057402">
    <property type="component" value="Chromosome 4"/>
</dbReference>
<proteinExistence type="predicted"/>
<evidence type="ECO:0000313" key="1">
    <source>
        <dbReference type="EMBL" id="KAI4374526.1"/>
    </source>
</evidence>
<gene>
    <name evidence="1" type="ORF">MLD38_012509</name>
</gene>
<reference evidence="2" key="1">
    <citation type="journal article" date="2023" name="Front. Plant Sci.">
        <title>Chromosomal-level genome assembly of Melastoma candidum provides insights into trichome evolution.</title>
        <authorList>
            <person name="Zhong Y."/>
            <person name="Wu W."/>
            <person name="Sun C."/>
            <person name="Zou P."/>
            <person name="Liu Y."/>
            <person name="Dai S."/>
            <person name="Zhou R."/>
        </authorList>
    </citation>
    <scope>NUCLEOTIDE SEQUENCE [LARGE SCALE GENOMIC DNA]</scope>
</reference>
<protein>
    <submittedName>
        <fullName evidence="1">Uncharacterized protein</fullName>
    </submittedName>
</protein>
<accession>A0ACB9R9N9</accession>
<organism evidence="1 2">
    <name type="scientific">Melastoma candidum</name>
    <dbReference type="NCBI Taxonomy" id="119954"/>
    <lineage>
        <taxon>Eukaryota</taxon>
        <taxon>Viridiplantae</taxon>
        <taxon>Streptophyta</taxon>
        <taxon>Embryophyta</taxon>
        <taxon>Tracheophyta</taxon>
        <taxon>Spermatophyta</taxon>
        <taxon>Magnoliopsida</taxon>
        <taxon>eudicotyledons</taxon>
        <taxon>Gunneridae</taxon>
        <taxon>Pentapetalae</taxon>
        <taxon>rosids</taxon>
        <taxon>malvids</taxon>
        <taxon>Myrtales</taxon>
        <taxon>Melastomataceae</taxon>
        <taxon>Melastomatoideae</taxon>
        <taxon>Melastomateae</taxon>
        <taxon>Melastoma</taxon>
    </lineage>
</organism>
<evidence type="ECO:0000313" key="2">
    <source>
        <dbReference type="Proteomes" id="UP001057402"/>
    </source>
</evidence>
<sequence length="74" mass="8320">MLAFQFLSSPPPIRWKFRTLSSAPVPTLFLHHRSQLSSPGTLNPPVPAANPLDFDIQPDLRPRSLDNWDIVEAT</sequence>
<dbReference type="EMBL" id="CM042883">
    <property type="protein sequence ID" value="KAI4374526.1"/>
    <property type="molecule type" value="Genomic_DNA"/>
</dbReference>
<keyword evidence="2" id="KW-1185">Reference proteome</keyword>
<comment type="caution">
    <text evidence="1">The sequence shown here is derived from an EMBL/GenBank/DDBJ whole genome shotgun (WGS) entry which is preliminary data.</text>
</comment>